<dbReference type="Proteomes" id="UP000008311">
    <property type="component" value="Unassembled WGS sequence"/>
</dbReference>
<evidence type="ECO:0000313" key="2">
    <source>
        <dbReference type="Proteomes" id="UP000008311"/>
    </source>
</evidence>
<dbReference type="AlphaFoldDB" id="B9RQG4"/>
<dbReference type="InParanoid" id="B9RQG4"/>
<reference evidence="2" key="1">
    <citation type="journal article" date="2010" name="Nat. Biotechnol.">
        <title>Draft genome sequence of the oilseed species Ricinus communis.</title>
        <authorList>
            <person name="Chan A.P."/>
            <person name="Crabtree J."/>
            <person name="Zhao Q."/>
            <person name="Lorenzi H."/>
            <person name="Orvis J."/>
            <person name="Puiu D."/>
            <person name="Melake-Berhan A."/>
            <person name="Jones K.M."/>
            <person name="Redman J."/>
            <person name="Chen G."/>
            <person name="Cahoon E.B."/>
            <person name="Gedil M."/>
            <person name="Stanke M."/>
            <person name="Haas B.J."/>
            <person name="Wortman J.R."/>
            <person name="Fraser-Liggett C.M."/>
            <person name="Ravel J."/>
            <person name="Rabinowicz P.D."/>
        </authorList>
    </citation>
    <scope>NUCLEOTIDE SEQUENCE [LARGE SCALE GENOMIC DNA]</scope>
    <source>
        <strain evidence="2">cv. Hale</strain>
    </source>
</reference>
<organism evidence="1 2">
    <name type="scientific">Ricinus communis</name>
    <name type="common">Castor bean</name>
    <dbReference type="NCBI Taxonomy" id="3988"/>
    <lineage>
        <taxon>Eukaryota</taxon>
        <taxon>Viridiplantae</taxon>
        <taxon>Streptophyta</taxon>
        <taxon>Embryophyta</taxon>
        <taxon>Tracheophyta</taxon>
        <taxon>Spermatophyta</taxon>
        <taxon>Magnoliopsida</taxon>
        <taxon>eudicotyledons</taxon>
        <taxon>Gunneridae</taxon>
        <taxon>Pentapetalae</taxon>
        <taxon>rosids</taxon>
        <taxon>fabids</taxon>
        <taxon>Malpighiales</taxon>
        <taxon>Euphorbiaceae</taxon>
        <taxon>Acalyphoideae</taxon>
        <taxon>Acalypheae</taxon>
        <taxon>Ricinus</taxon>
    </lineage>
</organism>
<evidence type="ECO:0000313" key="1">
    <source>
        <dbReference type="EMBL" id="EEF46403.1"/>
    </source>
</evidence>
<dbReference type="EMBL" id="EQ973801">
    <property type="protein sequence ID" value="EEF46403.1"/>
    <property type="molecule type" value="Genomic_DNA"/>
</dbReference>
<proteinExistence type="predicted"/>
<protein>
    <submittedName>
        <fullName evidence="1">Uncharacterized protein</fullName>
    </submittedName>
</protein>
<accession>B9RQG4</accession>
<sequence length="52" mass="5157">MEGSDGGESGGSNIVFDDGMKITQIENSGGAPLSHQFATTLNGMISGGVKGV</sequence>
<name>B9RQG4_RICCO</name>
<gene>
    <name evidence="1" type="ORF">RCOM_1491230</name>
</gene>
<keyword evidence="2" id="KW-1185">Reference proteome</keyword>